<dbReference type="Proteomes" id="UP000824533">
    <property type="component" value="Linkage Group LG23"/>
</dbReference>
<accession>A0ACC1CJS1</accession>
<reference evidence="1 2" key="1">
    <citation type="journal article" date="2021" name="Front. Genet.">
        <title>Chromosome-Level Genome Assembly Reveals Significant Gene Expansion in the Toll and IMD Signaling Pathways of Dendrolimus kikuchii.</title>
        <authorList>
            <person name="Zhou J."/>
            <person name="Wu P."/>
            <person name="Xiong Z."/>
            <person name="Liu N."/>
            <person name="Zhao N."/>
            <person name="Ji M."/>
            <person name="Qiu Y."/>
            <person name="Yang B."/>
        </authorList>
    </citation>
    <scope>NUCLEOTIDE SEQUENCE [LARGE SCALE GENOMIC DNA]</scope>
    <source>
        <strain evidence="1">Ann1</strain>
    </source>
</reference>
<keyword evidence="2" id="KW-1185">Reference proteome</keyword>
<comment type="caution">
    <text evidence="1">The sequence shown here is derived from an EMBL/GenBank/DDBJ whole genome shotgun (WGS) entry which is preliminary data.</text>
</comment>
<evidence type="ECO:0000313" key="1">
    <source>
        <dbReference type="EMBL" id="KAJ0171812.1"/>
    </source>
</evidence>
<evidence type="ECO:0000313" key="2">
    <source>
        <dbReference type="Proteomes" id="UP000824533"/>
    </source>
</evidence>
<gene>
    <name evidence="1" type="ORF">K1T71_012575</name>
</gene>
<sequence length="648" mass="74061">MNKKQSNKDKNIETKKSSSLLGRVFFIAAFIGGVSSYYVYKVVTTPPEIPKVNMNEHWGPYPLDPKPDLSIRPFKIEFSDAMINDLRERLLHRRSLPPPLENVGFSYGFNSNFLTQVLDYWQNKYNFKERERFLNKYNHYKTKIQGLDIHFIRVKPEIADGITVVPLLIMHGWPGSVREFYEIIPLLTTPRPGYKFVFEIIAPSLPGFGFSQGQHRAGLGATDMGVIMHNLMKRLGIDKYYIQGGDAGHSIGSAMATLFPDNVLGFHSNIPMLMNHPLGTFYIILGSLWPSLIEVPELHSRMYPFLDHIMWLIEESGYMHIQATKPDTVGVGLSDSPSGLAAYILEKFSTWTNPEFKKAADGNLLRKFTLTQLLDNVMIYWISNSITTSVRMYAETLNIKEIGKKMELIPTPVPTWGIKFKHELMYQPDFVLKLKYKNYLRSTVVEDGGHFAALENPEIMADDIFEAVNTFRDFHGGGKKETEPHTSPEVAKTIYDFTVTDINGREVSLEKYRGYVVLIVNVASECGLTDTNYNQLNELYEKYGSRGLRILAFPCNQFNGQEPGSPREILEFTKNRGVRFDIFEKIDVNGENAHPLWKFLKRSQPGTLGEFIKWNFSKFIVDKNGAPVERLGPNVNPLDLEPYLAKYW</sequence>
<dbReference type="EMBL" id="CM034409">
    <property type="protein sequence ID" value="KAJ0171812.1"/>
    <property type="molecule type" value="Genomic_DNA"/>
</dbReference>
<organism evidence="1 2">
    <name type="scientific">Dendrolimus kikuchii</name>
    <dbReference type="NCBI Taxonomy" id="765133"/>
    <lineage>
        <taxon>Eukaryota</taxon>
        <taxon>Metazoa</taxon>
        <taxon>Ecdysozoa</taxon>
        <taxon>Arthropoda</taxon>
        <taxon>Hexapoda</taxon>
        <taxon>Insecta</taxon>
        <taxon>Pterygota</taxon>
        <taxon>Neoptera</taxon>
        <taxon>Endopterygota</taxon>
        <taxon>Lepidoptera</taxon>
        <taxon>Glossata</taxon>
        <taxon>Ditrysia</taxon>
        <taxon>Bombycoidea</taxon>
        <taxon>Lasiocampidae</taxon>
        <taxon>Dendrolimus</taxon>
    </lineage>
</organism>
<name>A0ACC1CJS1_9NEOP</name>
<protein>
    <submittedName>
        <fullName evidence="1">Uncharacterized protein</fullName>
    </submittedName>
</protein>
<proteinExistence type="predicted"/>